<protein>
    <submittedName>
        <fullName evidence="6">Crp/Fnr family transcriptional regulator</fullName>
    </submittedName>
</protein>
<evidence type="ECO:0000313" key="6">
    <source>
        <dbReference type="EMBL" id="QUX31162.1"/>
    </source>
</evidence>
<dbReference type="SUPFAM" id="SSF51206">
    <property type="entry name" value="cAMP-binding domain-like"/>
    <property type="match status" value="1"/>
</dbReference>
<evidence type="ECO:0000259" key="4">
    <source>
        <dbReference type="PROSITE" id="PS50042"/>
    </source>
</evidence>
<feature type="domain" description="HTH crp-type" evidence="5">
    <location>
        <begin position="140"/>
        <end position="224"/>
    </location>
</feature>
<accession>A0ABX8CCM2</accession>
<organism evidence="6 7">
    <name type="scientific">Nocardiopsis akebiae</name>
    <dbReference type="NCBI Taxonomy" id="2831968"/>
    <lineage>
        <taxon>Bacteria</taxon>
        <taxon>Bacillati</taxon>
        <taxon>Actinomycetota</taxon>
        <taxon>Actinomycetes</taxon>
        <taxon>Streptosporangiales</taxon>
        <taxon>Nocardiopsidaceae</taxon>
        <taxon>Nocardiopsis</taxon>
    </lineage>
</organism>
<dbReference type="InterPro" id="IPR000595">
    <property type="entry name" value="cNMP-bd_dom"/>
</dbReference>
<keyword evidence="7" id="KW-1185">Reference proteome</keyword>
<dbReference type="Pfam" id="PF00027">
    <property type="entry name" value="cNMP_binding"/>
    <property type="match status" value="1"/>
</dbReference>
<dbReference type="SMART" id="SM00100">
    <property type="entry name" value="cNMP"/>
    <property type="match status" value="1"/>
</dbReference>
<evidence type="ECO:0000256" key="1">
    <source>
        <dbReference type="ARBA" id="ARBA00023015"/>
    </source>
</evidence>
<evidence type="ECO:0000256" key="2">
    <source>
        <dbReference type="ARBA" id="ARBA00023125"/>
    </source>
</evidence>
<feature type="domain" description="Cyclic nucleotide-binding" evidence="4">
    <location>
        <begin position="10"/>
        <end position="110"/>
    </location>
</feature>
<dbReference type="Pfam" id="PF13545">
    <property type="entry name" value="HTH_Crp_2"/>
    <property type="match status" value="1"/>
</dbReference>
<dbReference type="PROSITE" id="PS51063">
    <property type="entry name" value="HTH_CRP_2"/>
    <property type="match status" value="1"/>
</dbReference>
<dbReference type="CDD" id="cd00038">
    <property type="entry name" value="CAP_ED"/>
    <property type="match status" value="1"/>
</dbReference>
<dbReference type="InterPro" id="IPR036390">
    <property type="entry name" value="WH_DNA-bd_sf"/>
</dbReference>
<dbReference type="Proteomes" id="UP000678016">
    <property type="component" value="Chromosome"/>
</dbReference>
<dbReference type="Gene3D" id="2.60.120.10">
    <property type="entry name" value="Jelly Rolls"/>
    <property type="match status" value="1"/>
</dbReference>
<evidence type="ECO:0000313" key="7">
    <source>
        <dbReference type="Proteomes" id="UP000678016"/>
    </source>
</evidence>
<gene>
    <name evidence="6" type="ORF">KGD83_12095</name>
</gene>
<dbReference type="PANTHER" id="PTHR24567">
    <property type="entry name" value="CRP FAMILY TRANSCRIPTIONAL REGULATORY PROTEIN"/>
    <property type="match status" value="1"/>
</dbReference>
<sequence length="236" mass="25294">MDRHGFGGLVTDEQWERLTASAVTRRFARGEALLRQGEVGGGVHLMLNGRAKVVSIRADGSCVPLAFRTRGEMLGESVLAGAERPRNATVTALCPSTTAFLPADRFRRVVDELDLGNALWHSALMRQDEGDRLRVQQSSLPADRRLPAALLHLASVMGEPLPAPLSEDGAPVTRGCLLGVPLAQSEIAGFAGMSRTSLHHAYTSLRERGVIRTGRQYVAILDLEALEALAAGGEPV</sequence>
<dbReference type="PROSITE" id="PS50042">
    <property type="entry name" value="CNMP_BINDING_3"/>
    <property type="match status" value="1"/>
</dbReference>
<dbReference type="EMBL" id="CP074132">
    <property type="protein sequence ID" value="QUX31162.1"/>
    <property type="molecule type" value="Genomic_DNA"/>
</dbReference>
<keyword evidence="2" id="KW-0238">DNA-binding</keyword>
<dbReference type="PANTHER" id="PTHR24567:SF74">
    <property type="entry name" value="HTH-TYPE TRANSCRIPTIONAL REGULATOR ARCR"/>
    <property type="match status" value="1"/>
</dbReference>
<dbReference type="InterPro" id="IPR014710">
    <property type="entry name" value="RmlC-like_jellyroll"/>
</dbReference>
<proteinExistence type="predicted"/>
<dbReference type="RefSeq" id="WP_212643855.1">
    <property type="nucleotide sequence ID" value="NZ_CP074132.1"/>
</dbReference>
<keyword evidence="1" id="KW-0805">Transcription regulation</keyword>
<reference evidence="7" key="1">
    <citation type="submission" date="2021-05" db="EMBL/GenBank/DDBJ databases">
        <title>Direct Submission.</title>
        <authorList>
            <person name="Li K."/>
            <person name="Gao J."/>
        </authorList>
    </citation>
    <scope>NUCLEOTIDE SEQUENCE [LARGE SCALE GENOMIC DNA]</scope>
    <source>
        <strain evidence="7">HDS12</strain>
    </source>
</reference>
<name>A0ABX8CCM2_9ACTN</name>
<dbReference type="InterPro" id="IPR050397">
    <property type="entry name" value="Env_Response_Regulators"/>
</dbReference>
<evidence type="ECO:0000259" key="5">
    <source>
        <dbReference type="PROSITE" id="PS51063"/>
    </source>
</evidence>
<dbReference type="SUPFAM" id="SSF46785">
    <property type="entry name" value="Winged helix' DNA-binding domain"/>
    <property type="match status" value="1"/>
</dbReference>
<evidence type="ECO:0000256" key="3">
    <source>
        <dbReference type="ARBA" id="ARBA00023163"/>
    </source>
</evidence>
<dbReference type="InterPro" id="IPR018490">
    <property type="entry name" value="cNMP-bd_dom_sf"/>
</dbReference>
<dbReference type="InterPro" id="IPR012318">
    <property type="entry name" value="HTH_CRP"/>
</dbReference>
<keyword evidence="3" id="KW-0804">Transcription</keyword>